<dbReference type="Pfam" id="PF00496">
    <property type="entry name" value="SBP_bac_5"/>
    <property type="match status" value="1"/>
</dbReference>
<dbReference type="EMBL" id="SBIP01000007">
    <property type="protein sequence ID" value="RWX74519.1"/>
    <property type="molecule type" value="Genomic_DNA"/>
</dbReference>
<dbReference type="Gene3D" id="3.10.105.10">
    <property type="entry name" value="Dipeptide-binding Protein, Domain 3"/>
    <property type="match status" value="1"/>
</dbReference>
<evidence type="ECO:0000256" key="1">
    <source>
        <dbReference type="ARBA" id="ARBA00004418"/>
    </source>
</evidence>
<feature type="domain" description="Solute-binding protein family 5" evidence="3">
    <location>
        <begin position="99"/>
        <end position="447"/>
    </location>
</feature>
<dbReference type="Gene3D" id="3.40.190.10">
    <property type="entry name" value="Periplasmic binding protein-like II"/>
    <property type="match status" value="1"/>
</dbReference>
<dbReference type="PROSITE" id="PS51318">
    <property type="entry name" value="TAT"/>
    <property type="match status" value="1"/>
</dbReference>
<dbReference type="PANTHER" id="PTHR30290">
    <property type="entry name" value="PERIPLASMIC BINDING COMPONENT OF ABC TRANSPORTER"/>
    <property type="match status" value="1"/>
</dbReference>
<protein>
    <submittedName>
        <fullName evidence="4">ABC transporter substrate-binding protein</fullName>
    </submittedName>
</protein>
<dbReference type="SUPFAM" id="SSF53850">
    <property type="entry name" value="Periplasmic binding protein-like II"/>
    <property type="match status" value="1"/>
</dbReference>
<evidence type="ECO:0000313" key="5">
    <source>
        <dbReference type="Proteomes" id="UP000287687"/>
    </source>
</evidence>
<dbReference type="PIRSF" id="PIRSF002741">
    <property type="entry name" value="MppA"/>
    <property type="match status" value="1"/>
</dbReference>
<dbReference type="GO" id="GO:0015833">
    <property type="term" value="P:peptide transport"/>
    <property type="evidence" value="ECO:0007669"/>
    <property type="project" value="TreeGrafter"/>
</dbReference>
<evidence type="ECO:0000313" key="4">
    <source>
        <dbReference type="EMBL" id="RWX74519.1"/>
    </source>
</evidence>
<comment type="subcellular location">
    <subcellularLocation>
        <location evidence="1">Periplasm</location>
    </subcellularLocation>
</comment>
<dbReference type="RefSeq" id="WP_128445610.1">
    <property type="nucleotide sequence ID" value="NZ_SBIP01000007.1"/>
</dbReference>
<organism evidence="4 5">
    <name type="scientific">Neorhizobium lilium</name>
    <dbReference type="NCBI Taxonomy" id="2503024"/>
    <lineage>
        <taxon>Bacteria</taxon>
        <taxon>Pseudomonadati</taxon>
        <taxon>Pseudomonadota</taxon>
        <taxon>Alphaproteobacteria</taxon>
        <taxon>Hyphomicrobiales</taxon>
        <taxon>Rhizobiaceae</taxon>
        <taxon>Rhizobium/Agrobacterium group</taxon>
        <taxon>Neorhizobium</taxon>
    </lineage>
</organism>
<dbReference type="GO" id="GO:1904680">
    <property type="term" value="F:peptide transmembrane transporter activity"/>
    <property type="evidence" value="ECO:0007669"/>
    <property type="project" value="TreeGrafter"/>
</dbReference>
<dbReference type="Proteomes" id="UP000287687">
    <property type="component" value="Unassembled WGS sequence"/>
</dbReference>
<dbReference type="AlphaFoldDB" id="A0A444LAG4"/>
<sequence length="529" mass="57740">MNDFTKYLAGKVTAGGMNRREFMGRAVAAGVTISAAGELFATSAAAQTPKKGGALKLGLEGGAATDSIDPAKATSQVMFAAVRTWGDTLVETHPQTRAPMPALAESWATSPDAKIWTFKIRKGVQFHDGKEMTTDDVVATLKRHSDSKTESGAAGVLKSITSIENKGGDLVVTLDSGNADLPAIFTDYHLVIQPNGGVDKPTAGVGTGAYKVKSFEPGVRMTFEKNPNDWRSDRGFVDTVEIVTMNDATARIAALSSGQVHFINRVDPKTVPLLTRSPNVQLLTTAGGGHYVFIMHCDKAPFDNNDLRMALKYAIDREEMVKRILGGYGKVGNDFPINDTYALFPEGLEQRKYDPEKAKFHYKKSGHSGSVLLRTSEVAFPGAVDASVLFQQSAKKAGIEIEIKREPGDGYWSNVWNVQPFSASYWGSRATQDQFYSGAYLSTADWNDTKFKNEKFDKLLISARGELDEKKRKDMYRDMAILVRDEGGTILPMFNDFVNAGTKKLKGYVSDIGNDMSNGYVATRVWLDA</sequence>
<dbReference type="GO" id="GO:0030288">
    <property type="term" value="C:outer membrane-bounded periplasmic space"/>
    <property type="evidence" value="ECO:0007669"/>
    <property type="project" value="UniProtKB-ARBA"/>
</dbReference>
<evidence type="ECO:0000256" key="2">
    <source>
        <dbReference type="ARBA" id="ARBA00005695"/>
    </source>
</evidence>
<keyword evidence="5" id="KW-1185">Reference proteome</keyword>
<dbReference type="OrthoDB" id="9803988at2"/>
<name>A0A444LAG4_9HYPH</name>
<evidence type="ECO:0000259" key="3">
    <source>
        <dbReference type="Pfam" id="PF00496"/>
    </source>
</evidence>
<dbReference type="InterPro" id="IPR039424">
    <property type="entry name" value="SBP_5"/>
</dbReference>
<dbReference type="GO" id="GO:0043190">
    <property type="term" value="C:ATP-binding cassette (ABC) transporter complex"/>
    <property type="evidence" value="ECO:0007669"/>
    <property type="project" value="InterPro"/>
</dbReference>
<reference evidence="4 5" key="1">
    <citation type="submission" date="2019-01" db="EMBL/GenBank/DDBJ databases">
        <title>The draft genome of Rhizobium sp. 24NR.</title>
        <authorList>
            <person name="Liu L."/>
            <person name="Liang L."/>
            <person name="Shi S."/>
            <person name="Xu L."/>
            <person name="Wang X."/>
            <person name="Li L."/>
            <person name="Zhang X."/>
        </authorList>
    </citation>
    <scope>NUCLEOTIDE SEQUENCE [LARGE SCALE GENOMIC DNA]</scope>
    <source>
        <strain evidence="4 5">24NR</strain>
    </source>
</reference>
<comment type="caution">
    <text evidence="4">The sequence shown here is derived from an EMBL/GenBank/DDBJ whole genome shotgun (WGS) entry which is preliminary data.</text>
</comment>
<dbReference type="InterPro" id="IPR000914">
    <property type="entry name" value="SBP_5_dom"/>
</dbReference>
<gene>
    <name evidence="4" type="ORF">EPK99_23920</name>
</gene>
<dbReference type="InterPro" id="IPR006311">
    <property type="entry name" value="TAT_signal"/>
</dbReference>
<dbReference type="InterPro" id="IPR030678">
    <property type="entry name" value="Peptide/Ni-bd"/>
</dbReference>
<comment type="similarity">
    <text evidence="2">Belongs to the bacterial solute-binding protein 5 family.</text>
</comment>
<dbReference type="CDD" id="cd08503">
    <property type="entry name" value="PBP2_NikA_DppA_OppA_like_17"/>
    <property type="match status" value="1"/>
</dbReference>
<dbReference type="Gene3D" id="3.90.76.10">
    <property type="entry name" value="Dipeptide-binding Protein, Domain 1"/>
    <property type="match status" value="1"/>
</dbReference>
<proteinExistence type="inferred from homology"/>
<accession>A0A444LAG4</accession>